<gene>
    <name evidence="7" type="ORF">EL17_17355</name>
</gene>
<sequence length="383" mass="43292">MSLISKLPAQGTSIFTIMTHLAEEHNAINLAQGFPGFPCDPHLTDLAAHYIKEGNNQYAPSIGIPVLRKRISQMAELMHGVFYKPETEITITSGATEALYVAITAVVKTGDEVIIMEPAYDAYGPSVRLNGGVPVYVPLDENDFSIDWDRLEGVINEKTTLIIVNTPHNPSGYVWKKDDVDHLAKIISDKPIFVISDEVYEHIVFDKKEHYSLMRNPILRDKTFICSSFGKTLHVTGWKIGYCLAPEKMSKEFRKIHQYIAFSTATPLQYAIAAYLDDDSKYLELSAFYQKKRDIFCEGLKAYTPFKFTPAEGSFFQTVSYRHLSTENDFDLAVRLTKKAKVACIPNTAFYKDKSDLKVLRFCFAKDEAELELAISRLSYAVF</sequence>
<proteinExistence type="inferred from homology"/>
<dbReference type="PANTHER" id="PTHR43807:SF20">
    <property type="entry name" value="FI04487P"/>
    <property type="match status" value="1"/>
</dbReference>
<evidence type="ECO:0000256" key="2">
    <source>
        <dbReference type="ARBA" id="ARBA00007441"/>
    </source>
</evidence>
<accession>A0A074KW89</accession>
<reference evidence="7 8" key="1">
    <citation type="submission" date="2014-04" db="EMBL/GenBank/DDBJ databases">
        <title>Characterization and application of a salt tolerant electro-active bacterium.</title>
        <authorList>
            <person name="Yang L."/>
            <person name="Wei S."/>
            <person name="Tay Q.X.M."/>
        </authorList>
    </citation>
    <scope>NUCLEOTIDE SEQUENCE [LARGE SCALE GENOMIC DNA]</scope>
    <source>
        <strain evidence="7 8">LY1</strain>
    </source>
</reference>
<dbReference type="STRING" id="1048983.EL17_17355"/>
<protein>
    <submittedName>
        <fullName evidence="7">Aminotransferase</fullName>
    </submittedName>
</protein>
<dbReference type="RefSeq" id="WP_035077092.1">
    <property type="nucleotide sequence ID" value="NZ_JMIH01000024.1"/>
</dbReference>
<dbReference type="FunFam" id="3.40.640.10:FF:000033">
    <property type="entry name" value="Aspartate aminotransferase"/>
    <property type="match status" value="1"/>
</dbReference>
<keyword evidence="3 7" id="KW-0032">Aminotransferase</keyword>
<dbReference type="GO" id="GO:0030170">
    <property type="term" value="F:pyridoxal phosphate binding"/>
    <property type="evidence" value="ECO:0007669"/>
    <property type="project" value="InterPro"/>
</dbReference>
<evidence type="ECO:0000313" key="8">
    <source>
        <dbReference type="Proteomes" id="UP000027821"/>
    </source>
</evidence>
<feature type="domain" description="Aminotransferase class I/classII large" evidence="6">
    <location>
        <begin position="27"/>
        <end position="378"/>
    </location>
</feature>
<comment type="caution">
    <text evidence="7">The sequence shown here is derived from an EMBL/GenBank/DDBJ whole genome shotgun (WGS) entry which is preliminary data.</text>
</comment>
<dbReference type="InterPro" id="IPR015422">
    <property type="entry name" value="PyrdxlP-dep_Trfase_small"/>
</dbReference>
<dbReference type="InterPro" id="IPR015424">
    <property type="entry name" value="PyrdxlP-dep_Trfase"/>
</dbReference>
<dbReference type="EMBL" id="JMIH01000024">
    <property type="protein sequence ID" value="KEO72505.1"/>
    <property type="molecule type" value="Genomic_DNA"/>
</dbReference>
<evidence type="ECO:0000259" key="6">
    <source>
        <dbReference type="Pfam" id="PF00155"/>
    </source>
</evidence>
<dbReference type="NCBIfam" id="NF006569">
    <property type="entry name" value="PRK09082.1"/>
    <property type="match status" value="1"/>
</dbReference>
<dbReference type="Gene3D" id="3.40.640.10">
    <property type="entry name" value="Type I PLP-dependent aspartate aminotransferase-like (Major domain)"/>
    <property type="match status" value="1"/>
</dbReference>
<organism evidence="7 8">
    <name type="scientific">Anditalea andensis</name>
    <dbReference type="NCBI Taxonomy" id="1048983"/>
    <lineage>
        <taxon>Bacteria</taxon>
        <taxon>Pseudomonadati</taxon>
        <taxon>Bacteroidota</taxon>
        <taxon>Cytophagia</taxon>
        <taxon>Cytophagales</taxon>
        <taxon>Cytophagaceae</taxon>
        <taxon>Anditalea</taxon>
    </lineage>
</organism>
<dbReference type="InterPro" id="IPR004839">
    <property type="entry name" value="Aminotransferase_I/II_large"/>
</dbReference>
<name>A0A074KW89_9BACT</name>
<evidence type="ECO:0000313" key="7">
    <source>
        <dbReference type="EMBL" id="KEO72505.1"/>
    </source>
</evidence>
<dbReference type="Pfam" id="PF00155">
    <property type="entry name" value="Aminotran_1_2"/>
    <property type="match status" value="1"/>
</dbReference>
<dbReference type="SUPFAM" id="SSF53383">
    <property type="entry name" value="PLP-dependent transferases"/>
    <property type="match status" value="1"/>
</dbReference>
<keyword evidence="5" id="KW-0663">Pyridoxal phosphate</keyword>
<dbReference type="GO" id="GO:0005737">
    <property type="term" value="C:cytoplasm"/>
    <property type="evidence" value="ECO:0007669"/>
    <property type="project" value="TreeGrafter"/>
</dbReference>
<comment type="similarity">
    <text evidence="2">Belongs to the class-I pyridoxal-phosphate-dependent aminotransferase family.</text>
</comment>
<evidence type="ECO:0000256" key="5">
    <source>
        <dbReference type="ARBA" id="ARBA00022898"/>
    </source>
</evidence>
<dbReference type="InterPro" id="IPR051326">
    <property type="entry name" value="Kynurenine-oxoglutarate_AT"/>
</dbReference>
<dbReference type="AlphaFoldDB" id="A0A074KW89"/>
<evidence type="ECO:0000256" key="3">
    <source>
        <dbReference type="ARBA" id="ARBA00022576"/>
    </source>
</evidence>
<dbReference type="OrthoDB" id="9802328at2"/>
<keyword evidence="4 7" id="KW-0808">Transferase</keyword>
<dbReference type="GO" id="GO:0016212">
    <property type="term" value="F:kynurenine-oxoglutarate transaminase activity"/>
    <property type="evidence" value="ECO:0007669"/>
    <property type="project" value="TreeGrafter"/>
</dbReference>
<dbReference type="Proteomes" id="UP000027821">
    <property type="component" value="Unassembled WGS sequence"/>
</dbReference>
<dbReference type="CDD" id="cd00609">
    <property type="entry name" value="AAT_like"/>
    <property type="match status" value="1"/>
</dbReference>
<dbReference type="InterPro" id="IPR015421">
    <property type="entry name" value="PyrdxlP-dep_Trfase_major"/>
</dbReference>
<dbReference type="eggNOG" id="COG0436">
    <property type="taxonomic scope" value="Bacteria"/>
</dbReference>
<dbReference type="PANTHER" id="PTHR43807">
    <property type="entry name" value="FI04487P"/>
    <property type="match status" value="1"/>
</dbReference>
<dbReference type="Gene3D" id="3.90.1150.10">
    <property type="entry name" value="Aspartate Aminotransferase, domain 1"/>
    <property type="match status" value="1"/>
</dbReference>
<comment type="cofactor">
    <cofactor evidence="1">
        <name>pyridoxal 5'-phosphate</name>
        <dbReference type="ChEBI" id="CHEBI:597326"/>
    </cofactor>
</comment>
<evidence type="ECO:0000256" key="1">
    <source>
        <dbReference type="ARBA" id="ARBA00001933"/>
    </source>
</evidence>
<evidence type="ECO:0000256" key="4">
    <source>
        <dbReference type="ARBA" id="ARBA00022679"/>
    </source>
</evidence>
<keyword evidence="8" id="KW-1185">Reference proteome</keyword>